<dbReference type="Proteomes" id="UP000001058">
    <property type="component" value="Unassembled WGS sequence"/>
</dbReference>
<evidence type="ECO:0000313" key="2">
    <source>
        <dbReference type="EMBL" id="EFJ41058.1"/>
    </source>
</evidence>
<protein>
    <submittedName>
        <fullName evidence="2">Uncharacterized protein</fullName>
    </submittedName>
</protein>
<feature type="compositionally biased region" description="Basic and acidic residues" evidence="1">
    <location>
        <begin position="349"/>
        <end position="362"/>
    </location>
</feature>
<name>D8UGX9_VOLCA</name>
<keyword evidence="3" id="KW-1185">Reference proteome</keyword>
<evidence type="ECO:0000256" key="1">
    <source>
        <dbReference type="SAM" id="MobiDB-lite"/>
    </source>
</evidence>
<gene>
    <name evidence="2" type="ORF">VOLCADRAFT_107864</name>
</gene>
<dbReference type="KEGG" id="vcn:VOLCADRAFT_107864"/>
<feature type="region of interest" description="Disordered" evidence="1">
    <location>
        <begin position="349"/>
        <end position="384"/>
    </location>
</feature>
<accession>D8UGX9</accession>
<dbReference type="RefSeq" id="XP_002957922.1">
    <property type="nucleotide sequence ID" value="XM_002957876.1"/>
</dbReference>
<reference evidence="2 3" key="1">
    <citation type="journal article" date="2010" name="Science">
        <title>Genomic analysis of organismal complexity in the multicellular green alga Volvox carteri.</title>
        <authorList>
            <person name="Prochnik S.E."/>
            <person name="Umen J."/>
            <person name="Nedelcu A.M."/>
            <person name="Hallmann A."/>
            <person name="Miller S.M."/>
            <person name="Nishii I."/>
            <person name="Ferris P."/>
            <person name="Kuo A."/>
            <person name="Mitros T."/>
            <person name="Fritz-Laylin L.K."/>
            <person name="Hellsten U."/>
            <person name="Chapman J."/>
            <person name="Simakov O."/>
            <person name="Rensing S.A."/>
            <person name="Terry A."/>
            <person name="Pangilinan J."/>
            <person name="Kapitonov V."/>
            <person name="Jurka J."/>
            <person name="Salamov A."/>
            <person name="Shapiro H."/>
            <person name="Schmutz J."/>
            <person name="Grimwood J."/>
            <person name="Lindquist E."/>
            <person name="Lucas S."/>
            <person name="Grigoriev I.V."/>
            <person name="Schmitt R."/>
            <person name="Kirk D."/>
            <person name="Rokhsar D.S."/>
        </authorList>
    </citation>
    <scope>NUCLEOTIDE SEQUENCE [LARGE SCALE GENOMIC DNA]</scope>
    <source>
        <strain evidence="3">f. Nagariensis / Eve</strain>
    </source>
</reference>
<dbReference type="GeneID" id="9623019"/>
<dbReference type="EMBL" id="GL378402">
    <property type="protein sequence ID" value="EFJ41058.1"/>
    <property type="molecule type" value="Genomic_DNA"/>
</dbReference>
<dbReference type="InParanoid" id="D8UGX9"/>
<dbReference type="AlphaFoldDB" id="D8UGX9"/>
<dbReference type="OrthoDB" id="557428at2759"/>
<organism evidence="3">
    <name type="scientific">Volvox carteri f. nagariensis</name>
    <dbReference type="NCBI Taxonomy" id="3068"/>
    <lineage>
        <taxon>Eukaryota</taxon>
        <taxon>Viridiplantae</taxon>
        <taxon>Chlorophyta</taxon>
        <taxon>core chlorophytes</taxon>
        <taxon>Chlorophyceae</taxon>
        <taxon>CS clade</taxon>
        <taxon>Chlamydomonadales</taxon>
        <taxon>Volvocaceae</taxon>
        <taxon>Volvox</taxon>
    </lineage>
</organism>
<evidence type="ECO:0000313" key="3">
    <source>
        <dbReference type="Proteomes" id="UP000001058"/>
    </source>
</evidence>
<proteinExistence type="predicted"/>
<sequence>MSNRPSESELACQKSEKISRVGINRMTSEDAFRSAMEVSRNFPFFESSMFDASSVFADRVRKTYDTAGLKFLVEFLSETIAMFDKTVFRPCDRDEPPYLLLYTILSKLALLSLYPGSLVILPAGTDDPFADESAHLDADLFEETSSDEGEQEWAEEYRKSAPYGRPQLVVLRAPPEMRASRNVNLETAMEKGYKAVMLVEPVKLTLFKYDIWQPMATAKELAILNGKKDPVTVLLTNAEKWYFASVQLVGEISEQGLPRPTRNEFRACGYRFRLFACKYFSCLLLYPFIIGGSPKATVFARIHNVLYPGVDISQVAAQVERGSDALRTLADEWVKACMVDLDRSQKLKDMEREMMASEQETKDMEEEEEALKRHQLQQQQQQGQ</sequence>